<organism evidence="2 3">
    <name type="scientific">Anaerosporobacter mobilis DSM 15930</name>
    <dbReference type="NCBI Taxonomy" id="1120996"/>
    <lineage>
        <taxon>Bacteria</taxon>
        <taxon>Bacillati</taxon>
        <taxon>Bacillota</taxon>
        <taxon>Clostridia</taxon>
        <taxon>Lachnospirales</taxon>
        <taxon>Lachnospiraceae</taxon>
        <taxon>Anaerosporobacter</taxon>
    </lineage>
</organism>
<dbReference type="GO" id="GO:0006313">
    <property type="term" value="P:DNA transposition"/>
    <property type="evidence" value="ECO:0007669"/>
    <property type="project" value="InterPro"/>
</dbReference>
<evidence type="ECO:0000259" key="1">
    <source>
        <dbReference type="Pfam" id="PF01548"/>
    </source>
</evidence>
<dbReference type="EMBL" id="FRCP01000025">
    <property type="protein sequence ID" value="SHM99159.1"/>
    <property type="molecule type" value="Genomic_DNA"/>
</dbReference>
<feature type="domain" description="Transposase IS110-like N-terminal" evidence="1">
    <location>
        <begin position="4"/>
        <end position="67"/>
    </location>
</feature>
<dbReference type="RefSeq" id="WP_073291176.1">
    <property type="nucleotide sequence ID" value="NZ_FRCP01000025.1"/>
</dbReference>
<sequence>MISVGIDISKDKSTVCILAPYGNFIKKPFIIEHTKESINELALFINSLCEETKVVMESTGIYHLPVLK</sequence>
<evidence type="ECO:0000313" key="2">
    <source>
        <dbReference type="EMBL" id="SHM99159.1"/>
    </source>
</evidence>
<dbReference type="InterPro" id="IPR002525">
    <property type="entry name" value="Transp_IS110-like_N"/>
</dbReference>
<dbReference type="Pfam" id="PF01548">
    <property type="entry name" value="DEDD_Tnp_IS110"/>
    <property type="match status" value="1"/>
</dbReference>
<dbReference type="Proteomes" id="UP000184038">
    <property type="component" value="Unassembled WGS sequence"/>
</dbReference>
<dbReference type="GO" id="GO:0003677">
    <property type="term" value="F:DNA binding"/>
    <property type="evidence" value="ECO:0007669"/>
    <property type="project" value="InterPro"/>
</dbReference>
<dbReference type="STRING" id="1120996.SAMN02746066_04263"/>
<dbReference type="AlphaFoldDB" id="A0A1M7N6H2"/>
<dbReference type="GO" id="GO:0004803">
    <property type="term" value="F:transposase activity"/>
    <property type="evidence" value="ECO:0007669"/>
    <property type="project" value="InterPro"/>
</dbReference>
<gene>
    <name evidence="2" type="ORF">SAMN02746066_04263</name>
</gene>
<reference evidence="2 3" key="1">
    <citation type="submission" date="2016-11" db="EMBL/GenBank/DDBJ databases">
        <authorList>
            <person name="Jaros S."/>
            <person name="Januszkiewicz K."/>
            <person name="Wedrychowicz H."/>
        </authorList>
    </citation>
    <scope>NUCLEOTIDE SEQUENCE [LARGE SCALE GENOMIC DNA]</scope>
    <source>
        <strain evidence="2 3">DSM 15930</strain>
    </source>
</reference>
<proteinExistence type="predicted"/>
<accession>A0A1M7N6H2</accession>
<name>A0A1M7N6H2_9FIRM</name>
<keyword evidence="3" id="KW-1185">Reference proteome</keyword>
<protein>
    <submittedName>
        <fullName evidence="2">Transposase</fullName>
    </submittedName>
</protein>
<evidence type="ECO:0000313" key="3">
    <source>
        <dbReference type="Proteomes" id="UP000184038"/>
    </source>
</evidence>